<dbReference type="InterPro" id="IPR020103">
    <property type="entry name" value="PsdUridine_synth_cat_dom_sf"/>
</dbReference>
<dbReference type="GO" id="GO:0003723">
    <property type="term" value="F:RNA binding"/>
    <property type="evidence" value="ECO:0007669"/>
    <property type="project" value="InterPro"/>
</dbReference>
<dbReference type="Gene3D" id="3.30.2350.10">
    <property type="entry name" value="Pseudouridine synthase"/>
    <property type="match status" value="1"/>
</dbReference>
<dbReference type="InterPro" id="IPR014780">
    <property type="entry name" value="tRNA_psdUridine_synth_TruB"/>
</dbReference>
<comment type="caution">
    <text evidence="8">The sequence shown here is derived from an EMBL/GenBank/DDBJ whole genome shotgun (WGS) entry which is preliminary data.</text>
</comment>
<evidence type="ECO:0000313" key="9">
    <source>
        <dbReference type="Proteomes" id="UP000801428"/>
    </source>
</evidence>
<keyword evidence="9" id="KW-1185">Reference proteome</keyword>
<name>A0A9P4T673_CURKU</name>
<dbReference type="GO" id="GO:0160148">
    <property type="term" value="F:tRNA pseudouridine(55) synthase activity"/>
    <property type="evidence" value="ECO:0007669"/>
    <property type="project" value="UniProtKB-EC"/>
</dbReference>
<gene>
    <name evidence="8" type="ORF">E8E13_001467</name>
</gene>
<feature type="region of interest" description="Disordered" evidence="6">
    <location>
        <begin position="182"/>
        <end position="252"/>
    </location>
</feature>
<dbReference type="PANTHER" id="PTHR13767:SF2">
    <property type="entry name" value="PSEUDOURIDYLATE SYNTHASE TRUB1"/>
    <property type="match status" value="1"/>
</dbReference>
<dbReference type="GO" id="GO:0006400">
    <property type="term" value="P:tRNA modification"/>
    <property type="evidence" value="ECO:0007669"/>
    <property type="project" value="TreeGrafter"/>
</dbReference>
<dbReference type="GO" id="GO:0005634">
    <property type="term" value="C:nucleus"/>
    <property type="evidence" value="ECO:0007669"/>
    <property type="project" value="TreeGrafter"/>
</dbReference>
<dbReference type="Proteomes" id="UP000801428">
    <property type="component" value="Unassembled WGS sequence"/>
</dbReference>
<reference evidence="8" key="1">
    <citation type="submission" date="2019-04" db="EMBL/GenBank/DDBJ databases">
        <title>Sequencing of skin fungus with MAO and IRED activity.</title>
        <authorList>
            <person name="Marsaioli A.J."/>
            <person name="Bonatto J.M.C."/>
            <person name="Reis Junior O."/>
        </authorList>
    </citation>
    <scope>NUCLEOTIDE SEQUENCE</scope>
    <source>
        <strain evidence="8">30M1</strain>
    </source>
</reference>
<organism evidence="8 9">
    <name type="scientific">Curvularia kusanoi</name>
    <name type="common">Cochliobolus kusanoi</name>
    <dbReference type="NCBI Taxonomy" id="90978"/>
    <lineage>
        <taxon>Eukaryota</taxon>
        <taxon>Fungi</taxon>
        <taxon>Dikarya</taxon>
        <taxon>Ascomycota</taxon>
        <taxon>Pezizomycotina</taxon>
        <taxon>Dothideomycetes</taxon>
        <taxon>Pleosporomycetidae</taxon>
        <taxon>Pleosporales</taxon>
        <taxon>Pleosporineae</taxon>
        <taxon>Pleosporaceae</taxon>
        <taxon>Curvularia</taxon>
    </lineage>
</organism>
<accession>A0A9P4T673</accession>
<dbReference type="GO" id="GO:1990481">
    <property type="term" value="P:mRNA pseudouridine synthesis"/>
    <property type="evidence" value="ECO:0007669"/>
    <property type="project" value="TreeGrafter"/>
</dbReference>
<feature type="domain" description="Pseudouridine synthase II N-terminal" evidence="7">
    <location>
        <begin position="14"/>
        <end position="76"/>
    </location>
</feature>
<dbReference type="EMBL" id="SWKU01000035">
    <property type="protein sequence ID" value="KAF2995052.1"/>
    <property type="molecule type" value="Genomic_DNA"/>
</dbReference>
<evidence type="ECO:0000256" key="4">
    <source>
        <dbReference type="ARBA" id="ARBA00022694"/>
    </source>
</evidence>
<dbReference type="OrthoDB" id="9995526at2759"/>
<evidence type="ECO:0000256" key="3">
    <source>
        <dbReference type="ARBA" id="ARBA00012787"/>
    </source>
</evidence>
<protein>
    <recommendedName>
        <fullName evidence="3">tRNA pseudouridine(55) synthase</fullName>
        <ecNumber evidence="3">5.4.99.25</ecNumber>
    </recommendedName>
</protein>
<dbReference type="Pfam" id="PF01509">
    <property type="entry name" value="TruB_N"/>
    <property type="match status" value="1"/>
</dbReference>
<dbReference type="AlphaFoldDB" id="A0A9P4T673"/>
<evidence type="ECO:0000256" key="2">
    <source>
        <dbReference type="ARBA" id="ARBA00008999"/>
    </source>
</evidence>
<comment type="similarity">
    <text evidence="2">Belongs to the pseudouridine synthase TruB family.</text>
</comment>
<dbReference type="EC" id="5.4.99.25" evidence="3"/>
<sequence>MEAPSETVLEGIFVEAKLERFQGDILQAPPIYSALKINGKKACEYARDSQELPRQLESREMHVDECTLVEWYEPGQHNFAYPGESEPAVAPAARVRLTVCSGFYVRSFAHDLGIECQSRSHMATLLRTRQATYTTTETSETSDLVPAITYEELDAGEDVWGSKIRPQLERWVAANPVFTGHVNGRSEETRRKKTVEQNERPKQRFRGGYVADTKQERIKQQGGKYKGKWSRKPATAQSDQKEKEAPIENTVA</sequence>
<dbReference type="PANTHER" id="PTHR13767">
    <property type="entry name" value="TRNA-PSEUDOURIDINE SYNTHASE"/>
    <property type="match status" value="1"/>
</dbReference>
<dbReference type="SUPFAM" id="SSF55120">
    <property type="entry name" value="Pseudouridine synthase"/>
    <property type="match status" value="1"/>
</dbReference>
<proteinExistence type="inferred from homology"/>
<evidence type="ECO:0000256" key="1">
    <source>
        <dbReference type="ARBA" id="ARBA00001166"/>
    </source>
</evidence>
<evidence type="ECO:0000256" key="5">
    <source>
        <dbReference type="ARBA" id="ARBA00023235"/>
    </source>
</evidence>
<keyword evidence="4" id="KW-0819">tRNA processing</keyword>
<feature type="compositionally biased region" description="Basic and acidic residues" evidence="6">
    <location>
        <begin position="184"/>
        <end position="202"/>
    </location>
</feature>
<evidence type="ECO:0000313" key="8">
    <source>
        <dbReference type="EMBL" id="KAF2995052.1"/>
    </source>
</evidence>
<evidence type="ECO:0000259" key="7">
    <source>
        <dbReference type="Pfam" id="PF01509"/>
    </source>
</evidence>
<keyword evidence="5" id="KW-0413">Isomerase</keyword>
<evidence type="ECO:0000256" key="6">
    <source>
        <dbReference type="SAM" id="MobiDB-lite"/>
    </source>
</evidence>
<comment type="catalytic activity">
    <reaction evidence="1">
        <text>a uridine in mRNA = a pseudouridine in mRNA</text>
        <dbReference type="Rhea" id="RHEA:56644"/>
        <dbReference type="Rhea" id="RHEA-COMP:14658"/>
        <dbReference type="Rhea" id="RHEA-COMP:14659"/>
        <dbReference type="ChEBI" id="CHEBI:65314"/>
        <dbReference type="ChEBI" id="CHEBI:65315"/>
    </reaction>
</comment>
<dbReference type="InterPro" id="IPR002501">
    <property type="entry name" value="PsdUridine_synth_N"/>
</dbReference>